<keyword evidence="5" id="KW-0547">Nucleotide-binding</keyword>
<dbReference type="PANTHER" id="PTHR24421">
    <property type="entry name" value="NITRATE/NITRITE SENSOR PROTEIN NARX-RELATED"/>
    <property type="match status" value="1"/>
</dbReference>
<dbReference type="Pfam" id="PF02518">
    <property type="entry name" value="HATPase_c"/>
    <property type="match status" value="1"/>
</dbReference>
<dbReference type="GO" id="GO:0005524">
    <property type="term" value="F:ATP binding"/>
    <property type="evidence" value="ECO:0007669"/>
    <property type="project" value="UniProtKB-KW"/>
</dbReference>
<dbReference type="Pfam" id="PF08447">
    <property type="entry name" value="PAS_3"/>
    <property type="match status" value="1"/>
</dbReference>
<name>A0A1I3S8A4_9BACT</name>
<sequence length="420" mass="47558">MSSVTDRPGPVRFCRRDTEAAGLASRSLLIHTILMKSRLLIPRLRSRQRALLHMYRTVADFTYDLEIWMEAGGSLRYVSPSCLRVTGYPALDALRDADFFSRIIDADDFAKWRQAMDTGHAQDIPAMDFRICRRDGTRIWLSQETTRVFDPRGRFQGWRLSLRDVTERVQTRISLDQARQNLAERVRERTAELELSRERYRALSGYLQDRIEKERAHISREIHDILGQDLTAMNMGLHRLERSFHDPDDGRLAQLAELRALVAGTLETVRRISRELRPPMLDELGFVEAVAWQIRTFAQASGLRVDQQLGHLPDLPGDLATAMYRVLQECLTNAARHSGCSRLHVSVQTMDGKFEMLVTDNGRGITPEQADSSSSLGLLGMRERVRLVGGCLAITRLPKGGTEILVRVPLTGESGSCDCS</sequence>
<keyword evidence="4" id="KW-0808">Transferase</keyword>
<evidence type="ECO:0000256" key="4">
    <source>
        <dbReference type="ARBA" id="ARBA00022679"/>
    </source>
</evidence>
<keyword evidence="8" id="KW-0902">Two-component regulatory system</keyword>
<evidence type="ECO:0000259" key="9">
    <source>
        <dbReference type="PROSITE" id="PS50109"/>
    </source>
</evidence>
<dbReference type="Gene3D" id="3.30.450.20">
    <property type="entry name" value="PAS domain"/>
    <property type="match status" value="1"/>
</dbReference>
<feature type="domain" description="PAC" evidence="10">
    <location>
        <begin position="125"/>
        <end position="177"/>
    </location>
</feature>
<feature type="domain" description="Histidine kinase" evidence="9">
    <location>
        <begin position="323"/>
        <end position="412"/>
    </location>
</feature>
<dbReference type="InterPro" id="IPR036890">
    <property type="entry name" value="HATPase_C_sf"/>
</dbReference>
<dbReference type="EC" id="2.7.13.3" evidence="2"/>
<dbReference type="PROSITE" id="PS50109">
    <property type="entry name" value="HIS_KIN"/>
    <property type="match status" value="1"/>
</dbReference>
<protein>
    <recommendedName>
        <fullName evidence="2">histidine kinase</fullName>
        <ecNumber evidence="2">2.7.13.3</ecNumber>
    </recommendedName>
</protein>
<dbReference type="SUPFAM" id="SSF55785">
    <property type="entry name" value="PYP-like sensor domain (PAS domain)"/>
    <property type="match status" value="1"/>
</dbReference>
<dbReference type="GO" id="GO:0016020">
    <property type="term" value="C:membrane"/>
    <property type="evidence" value="ECO:0007669"/>
    <property type="project" value="InterPro"/>
</dbReference>
<dbReference type="SMART" id="SM00086">
    <property type="entry name" value="PAC"/>
    <property type="match status" value="1"/>
</dbReference>
<comment type="catalytic activity">
    <reaction evidence="1">
        <text>ATP + protein L-histidine = ADP + protein N-phospho-L-histidine.</text>
        <dbReference type="EC" id="2.7.13.3"/>
    </reaction>
</comment>
<dbReference type="STRING" id="52560.SAMN04488082_10440"/>
<dbReference type="SMART" id="SM00387">
    <property type="entry name" value="HATPase_c"/>
    <property type="match status" value="1"/>
</dbReference>
<dbReference type="NCBIfam" id="TIGR00229">
    <property type="entry name" value="sensory_box"/>
    <property type="match status" value="1"/>
</dbReference>
<dbReference type="InterPro" id="IPR003594">
    <property type="entry name" value="HATPase_dom"/>
</dbReference>
<accession>A0A1I3S8A4</accession>
<evidence type="ECO:0000256" key="5">
    <source>
        <dbReference type="ARBA" id="ARBA00022741"/>
    </source>
</evidence>
<dbReference type="InterPro" id="IPR013655">
    <property type="entry name" value="PAS_fold_3"/>
</dbReference>
<dbReference type="Proteomes" id="UP000198635">
    <property type="component" value="Unassembled WGS sequence"/>
</dbReference>
<dbReference type="PROSITE" id="PS50113">
    <property type="entry name" value="PAC"/>
    <property type="match status" value="1"/>
</dbReference>
<evidence type="ECO:0000256" key="2">
    <source>
        <dbReference type="ARBA" id="ARBA00012438"/>
    </source>
</evidence>
<gene>
    <name evidence="11" type="ORF">SAMN04488082_10440</name>
</gene>
<dbReference type="AlphaFoldDB" id="A0A1I3S8A4"/>
<dbReference type="EMBL" id="FORX01000004">
    <property type="protein sequence ID" value="SFJ54212.1"/>
    <property type="molecule type" value="Genomic_DNA"/>
</dbReference>
<dbReference type="InterPro" id="IPR050482">
    <property type="entry name" value="Sensor_HK_TwoCompSys"/>
</dbReference>
<keyword evidence="7" id="KW-0067">ATP-binding</keyword>
<dbReference type="Pfam" id="PF07730">
    <property type="entry name" value="HisKA_3"/>
    <property type="match status" value="1"/>
</dbReference>
<dbReference type="InterPro" id="IPR000700">
    <property type="entry name" value="PAS-assoc_C"/>
</dbReference>
<dbReference type="PANTHER" id="PTHR24421:SF10">
    <property type="entry name" value="NITRATE_NITRITE SENSOR PROTEIN NARQ"/>
    <property type="match status" value="1"/>
</dbReference>
<keyword evidence="12" id="KW-1185">Reference proteome</keyword>
<evidence type="ECO:0000256" key="7">
    <source>
        <dbReference type="ARBA" id="ARBA00022840"/>
    </source>
</evidence>
<dbReference type="InterPro" id="IPR011712">
    <property type="entry name" value="Sig_transdc_His_kin_sub3_dim/P"/>
</dbReference>
<evidence type="ECO:0000313" key="11">
    <source>
        <dbReference type="EMBL" id="SFJ54212.1"/>
    </source>
</evidence>
<evidence type="ECO:0000259" key="10">
    <source>
        <dbReference type="PROSITE" id="PS50113"/>
    </source>
</evidence>
<evidence type="ECO:0000313" key="12">
    <source>
        <dbReference type="Proteomes" id="UP000198635"/>
    </source>
</evidence>
<dbReference type="GO" id="GO:0046983">
    <property type="term" value="F:protein dimerization activity"/>
    <property type="evidence" value="ECO:0007669"/>
    <property type="project" value="InterPro"/>
</dbReference>
<evidence type="ECO:0000256" key="8">
    <source>
        <dbReference type="ARBA" id="ARBA00023012"/>
    </source>
</evidence>
<dbReference type="SUPFAM" id="SSF55874">
    <property type="entry name" value="ATPase domain of HSP90 chaperone/DNA topoisomerase II/histidine kinase"/>
    <property type="match status" value="1"/>
</dbReference>
<dbReference type="GO" id="GO:0000155">
    <property type="term" value="F:phosphorelay sensor kinase activity"/>
    <property type="evidence" value="ECO:0007669"/>
    <property type="project" value="InterPro"/>
</dbReference>
<keyword evidence="6" id="KW-0418">Kinase</keyword>
<reference evidence="12" key="1">
    <citation type="submission" date="2016-10" db="EMBL/GenBank/DDBJ databases">
        <authorList>
            <person name="Varghese N."/>
            <person name="Submissions S."/>
        </authorList>
    </citation>
    <scope>NUCLEOTIDE SEQUENCE [LARGE SCALE GENOMIC DNA]</scope>
    <source>
        <strain evidence="12">DSM 5918</strain>
    </source>
</reference>
<dbReference type="Gene3D" id="1.20.5.1930">
    <property type="match status" value="1"/>
</dbReference>
<organism evidence="11 12">
    <name type="scientific">Desulfomicrobium apsheronum</name>
    <dbReference type="NCBI Taxonomy" id="52560"/>
    <lineage>
        <taxon>Bacteria</taxon>
        <taxon>Pseudomonadati</taxon>
        <taxon>Thermodesulfobacteriota</taxon>
        <taxon>Desulfovibrionia</taxon>
        <taxon>Desulfovibrionales</taxon>
        <taxon>Desulfomicrobiaceae</taxon>
        <taxon>Desulfomicrobium</taxon>
    </lineage>
</organism>
<dbReference type="CDD" id="cd00130">
    <property type="entry name" value="PAS"/>
    <property type="match status" value="1"/>
</dbReference>
<proteinExistence type="predicted"/>
<dbReference type="InterPro" id="IPR035965">
    <property type="entry name" value="PAS-like_dom_sf"/>
</dbReference>
<evidence type="ECO:0000256" key="1">
    <source>
        <dbReference type="ARBA" id="ARBA00000085"/>
    </source>
</evidence>
<dbReference type="InterPro" id="IPR000014">
    <property type="entry name" value="PAS"/>
</dbReference>
<keyword evidence="3" id="KW-0597">Phosphoprotein</keyword>
<dbReference type="Gene3D" id="3.30.565.10">
    <property type="entry name" value="Histidine kinase-like ATPase, C-terminal domain"/>
    <property type="match status" value="1"/>
</dbReference>
<evidence type="ECO:0000256" key="3">
    <source>
        <dbReference type="ARBA" id="ARBA00022553"/>
    </source>
</evidence>
<dbReference type="InterPro" id="IPR005467">
    <property type="entry name" value="His_kinase_dom"/>
</dbReference>
<dbReference type="InterPro" id="IPR001610">
    <property type="entry name" value="PAC"/>
</dbReference>
<evidence type="ECO:0000256" key="6">
    <source>
        <dbReference type="ARBA" id="ARBA00022777"/>
    </source>
</evidence>
<dbReference type="CDD" id="cd16917">
    <property type="entry name" value="HATPase_UhpB-NarQ-NarX-like"/>
    <property type="match status" value="1"/>
</dbReference>